<keyword evidence="3" id="KW-1185">Reference proteome</keyword>
<evidence type="ECO:0000313" key="2">
    <source>
        <dbReference type="EMBL" id="TSJ79318.1"/>
    </source>
</evidence>
<dbReference type="EMBL" id="VMBG01000001">
    <property type="protein sequence ID" value="TSJ79318.1"/>
    <property type="molecule type" value="Genomic_DNA"/>
</dbReference>
<dbReference type="Proteomes" id="UP000315648">
    <property type="component" value="Unassembled WGS sequence"/>
</dbReference>
<dbReference type="Gene3D" id="3.20.20.370">
    <property type="entry name" value="Glycoside hydrolase/deacetylase"/>
    <property type="match status" value="1"/>
</dbReference>
<feature type="chain" id="PRO_5021876870" evidence="1">
    <location>
        <begin position="23"/>
        <end position="284"/>
    </location>
</feature>
<protein>
    <submittedName>
        <fullName evidence="2">Polysaccharide deacetylase</fullName>
    </submittedName>
</protein>
<organism evidence="2 3">
    <name type="scientific">Rariglobus hedericola</name>
    <dbReference type="NCBI Taxonomy" id="2597822"/>
    <lineage>
        <taxon>Bacteria</taxon>
        <taxon>Pseudomonadati</taxon>
        <taxon>Verrucomicrobiota</taxon>
        <taxon>Opitutia</taxon>
        <taxon>Opitutales</taxon>
        <taxon>Opitutaceae</taxon>
        <taxon>Rariglobus</taxon>
    </lineage>
</organism>
<gene>
    <name evidence="2" type="ORF">FPL22_08520</name>
</gene>
<dbReference type="InterPro" id="IPR011330">
    <property type="entry name" value="Glyco_hydro/deAcase_b/a-brl"/>
</dbReference>
<dbReference type="OrthoDB" id="193920at2"/>
<accession>A0A556QRQ5</accession>
<sequence length="284" mass="31642">MISRLRPFVLAAFACSGVAAFAVPEARLPAPLIPVVLKVDDLSVRGNGAASARWKRITDFALERKFKLSIGIIANSLEGDKPAYSAYLKNLQKSGLIEFWFHGYDHGVHKDGEPGKDYAEFANRPYEEQKRRFEISQKLAVEKLGAPFTCFGPPGGGNTQASDADWEATTRVMAQDPAMKLWLYPKALDERGAKLQSAGKVTILDRVYQVNIEQPLFVPNPEKFIEAYAKHAPGRRYFILQGHPDQWDDARWAAFVKLIDYLQTNHIPILTPSELVASLSTPVS</sequence>
<name>A0A556QRQ5_9BACT</name>
<dbReference type="RefSeq" id="WP_144229747.1">
    <property type="nucleotide sequence ID" value="NZ_CBCRVV010000007.1"/>
</dbReference>
<proteinExistence type="predicted"/>
<evidence type="ECO:0000313" key="3">
    <source>
        <dbReference type="Proteomes" id="UP000315648"/>
    </source>
</evidence>
<reference evidence="2 3" key="1">
    <citation type="submission" date="2019-07" db="EMBL/GenBank/DDBJ databases">
        <title>Description of 53C-WASEF.</title>
        <authorList>
            <person name="Pitt A."/>
            <person name="Hahn M.W."/>
        </authorList>
    </citation>
    <scope>NUCLEOTIDE SEQUENCE [LARGE SCALE GENOMIC DNA]</scope>
    <source>
        <strain evidence="2 3">53C-WASEF</strain>
    </source>
</reference>
<dbReference type="GO" id="GO:0005975">
    <property type="term" value="P:carbohydrate metabolic process"/>
    <property type="evidence" value="ECO:0007669"/>
    <property type="project" value="InterPro"/>
</dbReference>
<feature type="signal peptide" evidence="1">
    <location>
        <begin position="1"/>
        <end position="22"/>
    </location>
</feature>
<keyword evidence="1" id="KW-0732">Signal</keyword>
<dbReference type="SUPFAM" id="SSF88713">
    <property type="entry name" value="Glycoside hydrolase/deacetylase"/>
    <property type="match status" value="1"/>
</dbReference>
<dbReference type="AlphaFoldDB" id="A0A556QRQ5"/>
<comment type="caution">
    <text evidence="2">The sequence shown here is derived from an EMBL/GenBank/DDBJ whole genome shotgun (WGS) entry which is preliminary data.</text>
</comment>
<evidence type="ECO:0000256" key="1">
    <source>
        <dbReference type="SAM" id="SignalP"/>
    </source>
</evidence>